<dbReference type="STRING" id="1462526.BN990_00667"/>
<protein>
    <submittedName>
        <fullName evidence="1">Mannosylglycerate hydrolase</fullName>
    </submittedName>
</protein>
<evidence type="ECO:0000313" key="2">
    <source>
        <dbReference type="Proteomes" id="UP000028875"/>
    </source>
</evidence>
<name>A0A024Q7Z5_9BACI</name>
<dbReference type="PANTHER" id="PTHR46017:SF2">
    <property type="entry name" value="MANNOSYLGLYCERATE HYDROLASE"/>
    <property type="match status" value="1"/>
</dbReference>
<evidence type="ECO:0000313" key="1">
    <source>
        <dbReference type="EMBL" id="CDQ38397.1"/>
    </source>
</evidence>
<dbReference type="AlphaFoldDB" id="A0A024Q7Z5"/>
<dbReference type="GO" id="GO:0004559">
    <property type="term" value="F:alpha-mannosidase activity"/>
    <property type="evidence" value="ECO:0007669"/>
    <property type="project" value="TreeGrafter"/>
</dbReference>
<dbReference type="EMBL" id="CCDP010000001">
    <property type="protein sequence ID" value="CDQ38397.1"/>
    <property type="molecule type" value="Genomic_DNA"/>
</dbReference>
<dbReference type="InterPro" id="IPR011330">
    <property type="entry name" value="Glyco_hydro/deAcase_b/a-brl"/>
</dbReference>
<keyword evidence="1" id="KW-0378">Hydrolase</keyword>
<dbReference type="RefSeq" id="WP_306465008.1">
    <property type="nucleotide sequence ID" value="NZ_BNER01000001.1"/>
</dbReference>
<organism evidence="1 2">
    <name type="scientific">Virgibacillus massiliensis</name>
    <dbReference type="NCBI Taxonomy" id="1462526"/>
    <lineage>
        <taxon>Bacteria</taxon>
        <taxon>Bacillati</taxon>
        <taxon>Bacillota</taxon>
        <taxon>Bacilli</taxon>
        <taxon>Bacillales</taxon>
        <taxon>Bacillaceae</taxon>
        <taxon>Virgibacillus</taxon>
    </lineage>
</organism>
<proteinExistence type="predicted"/>
<dbReference type="Gene3D" id="3.20.110.10">
    <property type="entry name" value="Glycoside hydrolase 38, N terminal domain"/>
    <property type="match status" value="1"/>
</dbReference>
<sequence length="75" mass="9211">MEDNQTVHIISHTHWDREWYLPYERHHILLVELMDRLLEALENNQGYKSFHLDGQTIMLDDYVQVRPEMKVENIY</sequence>
<dbReference type="SUPFAM" id="SSF88713">
    <property type="entry name" value="Glycoside hydrolase/deacetylase"/>
    <property type="match status" value="1"/>
</dbReference>
<reference evidence="1 2" key="1">
    <citation type="submission" date="2014-03" db="EMBL/GenBank/DDBJ databases">
        <authorList>
            <person name="Urmite Genomes U."/>
        </authorList>
    </citation>
    <scope>NUCLEOTIDE SEQUENCE [LARGE SCALE GENOMIC DNA]</scope>
    <source>
        <strain evidence="1 2">Vm-5</strain>
    </source>
</reference>
<dbReference type="GO" id="GO:0009313">
    <property type="term" value="P:oligosaccharide catabolic process"/>
    <property type="evidence" value="ECO:0007669"/>
    <property type="project" value="TreeGrafter"/>
</dbReference>
<dbReference type="Proteomes" id="UP000028875">
    <property type="component" value="Unassembled WGS sequence"/>
</dbReference>
<keyword evidence="2" id="KW-1185">Reference proteome</keyword>
<comment type="caution">
    <text evidence="1">The sequence shown here is derived from an EMBL/GenBank/DDBJ whole genome shotgun (WGS) entry which is preliminary data.</text>
</comment>
<reference evidence="2" key="2">
    <citation type="submission" date="2014-05" db="EMBL/GenBank/DDBJ databases">
        <title>Draft genome sequence of Virgibacillus massiliensis Vm-5.</title>
        <authorList>
            <person name="Khelaifia S."/>
            <person name="Croce O."/>
            <person name="Lagier J.C."/>
            <person name="Raoult D."/>
        </authorList>
    </citation>
    <scope>NUCLEOTIDE SEQUENCE [LARGE SCALE GENOMIC DNA]</scope>
    <source>
        <strain evidence="2">Vm-5</strain>
    </source>
</reference>
<dbReference type="InterPro" id="IPR027291">
    <property type="entry name" value="Glyco_hydro_38_N_sf"/>
</dbReference>
<dbReference type="eggNOG" id="COG0383">
    <property type="taxonomic scope" value="Bacteria"/>
</dbReference>
<gene>
    <name evidence="1" type="primary">mngB_1</name>
    <name evidence="1" type="ORF">BN990_00667</name>
</gene>
<accession>A0A024Q7Z5</accession>
<dbReference type="PANTHER" id="PTHR46017">
    <property type="entry name" value="ALPHA-MANNOSIDASE 2C1"/>
    <property type="match status" value="1"/>
</dbReference>